<gene>
    <name evidence="4" type="ORF">ABUW04_16855</name>
</gene>
<dbReference type="InterPro" id="IPR001638">
    <property type="entry name" value="Solute-binding_3/MltF_N"/>
</dbReference>
<organism evidence="4 5">
    <name type="scientific">Streptacidiphilus jeojiensis</name>
    <dbReference type="NCBI Taxonomy" id="3229225"/>
    <lineage>
        <taxon>Bacteria</taxon>
        <taxon>Bacillati</taxon>
        <taxon>Actinomycetota</taxon>
        <taxon>Actinomycetes</taxon>
        <taxon>Kitasatosporales</taxon>
        <taxon>Streptomycetaceae</taxon>
        <taxon>Streptacidiphilus</taxon>
    </lineage>
</organism>
<dbReference type="Gene3D" id="3.40.190.10">
    <property type="entry name" value="Periplasmic binding protein-like II"/>
    <property type="match status" value="2"/>
</dbReference>
<feature type="signal peptide" evidence="2">
    <location>
        <begin position="1"/>
        <end position="22"/>
    </location>
</feature>
<dbReference type="PROSITE" id="PS51257">
    <property type="entry name" value="PROKAR_LIPOPROTEIN"/>
    <property type="match status" value="1"/>
</dbReference>
<dbReference type="EMBL" id="JBEUKS010000005">
    <property type="protein sequence ID" value="MFC1439930.1"/>
    <property type="molecule type" value="Genomic_DNA"/>
</dbReference>
<feature type="domain" description="Solute-binding protein family 3/N-terminal" evidence="3">
    <location>
        <begin position="86"/>
        <end position="325"/>
    </location>
</feature>
<dbReference type="SUPFAM" id="SSF53850">
    <property type="entry name" value="Periplasmic binding protein-like II"/>
    <property type="match status" value="1"/>
</dbReference>
<sequence length="343" mass="35499">MSSAVSRRVRLIPATAALSALAIGLTACGSSTTAKTETAAAAAPAGSTVVAVGALSNGAATEVDLTVAQVDSIRAELPASVRDSGELTIGLGLLPAGSAPLGYTGSDQKTLTGSEPDIGRLVAAVLGLKPVLANATWDNLFVGIDSGKTDVGFSNITDTEQRKTKYDFASYRQDNLGFEVLKSNSWNFDGTAESLAGKTVAVGAGTNQEKILEKWQSTLKAEGKTLTIKYYPDANTTYLALDSGKIDTYFEPNPELAYHITQTAKTPNPTRSAGKFSGAGASLQGLIAATTKKGDGLAKPLADAINYLIKNGDYAKWLAAWNLANEAVPTSLVNPPGLPLTNS</sequence>
<keyword evidence="1 2" id="KW-0732">Signal</keyword>
<dbReference type="PANTHER" id="PTHR35936">
    <property type="entry name" value="MEMBRANE-BOUND LYTIC MUREIN TRANSGLYCOSYLASE F"/>
    <property type="match status" value="1"/>
</dbReference>
<evidence type="ECO:0000256" key="1">
    <source>
        <dbReference type="ARBA" id="ARBA00022729"/>
    </source>
</evidence>
<comment type="caution">
    <text evidence="4">The sequence shown here is derived from an EMBL/GenBank/DDBJ whole genome shotgun (WGS) entry which is preliminary data.</text>
</comment>
<evidence type="ECO:0000259" key="3">
    <source>
        <dbReference type="SMART" id="SM00062"/>
    </source>
</evidence>
<name>A0ABV6XNU6_9ACTN</name>
<evidence type="ECO:0000256" key="2">
    <source>
        <dbReference type="SAM" id="SignalP"/>
    </source>
</evidence>
<keyword evidence="5" id="KW-1185">Reference proteome</keyword>
<feature type="chain" id="PRO_5047380895" evidence="2">
    <location>
        <begin position="23"/>
        <end position="343"/>
    </location>
</feature>
<accession>A0ABV6XNU6</accession>
<evidence type="ECO:0000313" key="4">
    <source>
        <dbReference type="EMBL" id="MFC1439930.1"/>
    </source>
</evidence>
<proteinExistence type="predicted"/>
<reference evidence="4 5" key="1">
    <citation type="submission" date="2024-06" db="EMBL/GenBank/DDBJ databases">
        <authorList>
            <person name="Lee S.D."/>
        </authorList>
    </citation>
    <scope>NUCLEOTIDE SEQUENCE [LARGE SCALE GENOMIC DNA]</scope>
    <source>
        <strain evidence="4 5">N1-10</strain>
    </source>
</reference>
<evidence type="ECO:0000313" key="5">
    <source>
        <dbReference type="Proteomes" id="UP001592581"/>
    </source>
</evidence>
<dbReference type="PANTHER" id="PTHR35936:SF34">
    <property type="entry name" value="ABC TRANSPORTER EXTRACELLULAR-BINDING PROTEIN YCKB-RELATED"/>
    <property type="match status" value="1"/>
</dbReference>
<dbReference type="RefSeq" id="WP_380565546.1">
    <property type="nucleotide sequence ID" value="NZ_JBEUKS010000005.1"/>
</dbReference>
<dbReference type="SMART" id="SM00062">
    <property type="entry name" value="PBPb"/>
    <property type="match status" value="1"/>
</dbReference>
<dbReference type="Proteomes" id="UP001592581">
    <property type="component" value="Unassembled WGS sequence"/>
</dbReference>
<protein>
    <submittedName>
        <fullName evidence="4">Transporter substrate-binding domain-containing protein</fullName>
    </submittedName>
</protein>
<dbReference type="Pfam" id="PF00497">
    <property type="entry name" value="SBP_bac_3"/>
    <property type="match status" value="1"/>
</dbReference>